<name>A0A6L5X1Z9_9FIRM</name>
<organism evidence="2 3">
    <name type="scientific">Porcincola intestinalis</name>
    <dbReference type="NCBI Taxonomy" id="2606632"/>
    <lineage>
        <taxon>Bacteria</taxon>
        <taxon>Bacillati</taxon>
        <taxon>Bacillota</taxon>
        <taxon>Clostridia</taxon>
        <taxon>Lachnospirales</taxon>
        <taxon>Lachnospiraceae</taxon>
        <taxon>Porcincola</taxon>
    </lineage>
</organism>
<evidence type="ECO:0000256" key="1">
    <source>
        <dbReference type="SAM" id="Phobius"/>
    </source>
</evidence>
<sequence>MKKRLLKWLLGILIALVVIVTIDMMVCIHQYGKGKVTPWQVAEVNLFREVVVLEEQNQEALFLTDHDWTGDELLKLGCRETDRMGSMGYYTTPDGTEFRVNDRSEWCSFFRLHDIEGITLEQLGLHP</sequence>
<keyword evidence="3" id="KW-1185">Reference proteome</keyword>
<protein>
    <submittedName>
        <fullName evidence="2">Uncharacterized protein</fullName>
    </submittedName>
</protein>
<gene>
    <name evidence="2" type="ORF">FYJ35_04840</name>
</gene>
<evidence type="ECO:0000313" key="2">
    <source>
        <dbReference type="EMBL" id="MSS14371.1"/>
    </source>
</evidence>
<proteinExistence type="predicted"/>
<dbReference type="RefSeq" id="WP_154523956.1">
    <property type="nucleotide sequence ID" value="NZ_VULZ01000003.1"/>
</dbReference>
<keyword evidence="1" id="KW-0472">Membrane</keyword>
<keyword evidence="1" id="KW-0812">Transmembrane</keyword>
<accession>A0A6L5X1Z9</accession>
<dbReference type="EMBL" id="VULZ01000003">
    <property type="protein sequence ID" value="MSS14371.1"/>
    <property type="molecule type" value="Genomic_DNA"/>
</dbReference>
<feature type="transmembrane region" description="Helical" evidence="1">
    <location>
        <begin position="6"/>
        <end position="28"/>
    </location>
</feature>
<dbReference type="Proteomes" id="UP000481852">
    <property type="component" value="Unassembled WGS sequence"/>
</dbReference>
<comment type="caution">
    <text evidence="2">The sequence shown here is derived from an EMBL/GenBank/DDBJ whole genome shotgun (WGS) entry which is preliminary data.</text>
</comment>
<dbReference type="AlphaFoldDB" id="A0A6L5X1Z9"/>
<evidence type="ECO:0000313" key="3">
    <source>
        <dbReference type="Proteomes" id="UP000481852"/>
    </source>
</evidence>
<reference evidence="2 3" key="1">
    <citation type="submission" date="2019-08" db="EMBL/GenBank/DDBJ databases">
        <title>In-depth cultivation of the pig gut microbiome towards novel bacterial diversity and tailored functional studies.</title>
        <authorList>
            <person name="Wylensek D."/>
            <person name="Hitch T.C.A."/>
            <person name="Clavel T."/>
        </authorList>
    </citation>
    <scope>NUCLEOTIDE SEQUENCE [LARGE SCALE GENOMIC DNA]</scope>
    <source>
        <strain evidence="2 3">Oil+RF-744-WCA-WT-11</strain>
    </source>
</reference>
<keyword evidence="1" id="KW-1133">Transmembrane helix</keyword>